<dbReference type="EMBL" id="FOCP01000015">
    <property type="protein sequence ID" value="SEN35938.1"/>
    <property type="molecule type" value="Genomic_DNA"/>
</dbReference>
<accession>A0A1H8FXX7</accession>
<dbReference type="Proteomes" id="UP000199459">
    <property type="component" value="Unassembled WGS sequence"/>
</dbReference>
<dbReference type="RefSeq" id="WP_090632821.1">
    <property type="nucleotide sequence ID" value="NZ_FOCP01000015.1"/>
</dbReference>
<evidence type="ECO:0000313" key="1">
    <source>
        <dbReference type="EMBL" id="SEN35938.1"/>
    </source>
</evidence>
<name>A0A1H8FXX7_9PROT</name>
<reference evidence="1 2" key="1">
    <citation type="submission" date="2016-10" db="EMBL/GenBank/DDBJ databases">
        <authorList>
            <person name="de Groot N.N."/>
        </authorList>
    </citation>
    <scope>NUCLEOTIDE SEQUENCE [LARGE SCALE GENOMIC DNA]</scope>
    <source>
        <strain evidence="1 2">Nm22</strain>
    </source>
</reference>
<organism evidence="1 2">
    <name type="scientific">Nitrosomonas marina</name>
    <dbReference type="NCBI Taxonomy" id="917"/>
    <lineage>
        <taxon>Bacteria</taxon>
        <taxon>Pseudomonadati</taxon>
        <taxon>Pseudomonadota</taxon>
        <taxon>Betaproteobacteria</taxon>
        <taxon>Nitrosomonadales</taxon>
        <taxon>Nitrosomonadaceae</taxon>
        <taxon>Nitrosomonas</taxon>
    </lineage>
</organism>
<evidence type="ECO:0000313" key="2">
    <source>
        <dbReference type="Proteomes" id="UP000199459"/>
    </source>
</evidence>
<gene>
    <name evidence="1" type="ORF">SAMN05216325_11512</name>
</gene>
<proteinExistence type="predicted"/>
<protein>
    <submittedName>
        <fullName evidence="1">Uncharacterized protein</fullName>
    </submittedName>
</protein>
<dbReference type="AlphaFoldDB" id="A0A1H8FXX7"/>
<sequence>MNNHTNEEVEIVPNYEKIPGTRESYRKIADDFEYSSTALAALGDLMIKAENERLSEHTLEGIGYLLLIVSDSLLDKCLSSLDMAAEAKKLGQENEPTH</sequence>